<gene>
    <name evidence="5 9" type="primary">truB</name>
    <name evidence="9" type="ORF">KL86SPO_30589</name>
</gene>
<dbReference type="InterPro" id="IPR015240">
    <property type="entry name" value="tRNA_sdUridine_synth_fam1_C"/>
</dbReference>
<dbReference type="CDD" id="cd02573">
    <property type="entry name" value="PseudoU_synth_EcTruB"/>
    <property type="match status" value="1"/>
</dbReference>
<evidence type="ECO:0000256" key="4">
    <source>
        <dbReference type="ARBA" id="ARBA00023235"/>
    </source>
</evidence>
<feature type="domain" description="Pseudouridine synthase II N-terminal" evidence="6">
    <location>
        <begin position="25"/>
        <end position="173"/>
    </location>
</feature>
<comment type="function">
    <text evidence="5">Responsible for synthesis of pseudouridine from uracil-55 in the psi GC loop of transfer RNAs.</text>
</comment>
<dbReference type="Pfam" id="PF09157">
    <property type="entry name" value="TruB-C_2"/>
    <property type="match status" value="1"/>
</dbReference>
<evidence type="ECO:0000259" key="6">
    <source>
        <dbReference type="Pfam" id="PF01509"/>
    </source>
</evidence>
<keyword evidence="4 5" id="KW-0413">Isomerase</keyword>
<organism evidence="9">
    <name type="scientific">uncultured Sporomusa sp</name>
    <dbReference type="NCBI Taxonomy" id="307249"/>
    <lineage>
        <taxon>Bacteria</taxon>
        <taxon>Bacillati</taxon>
        <taxon>Bacillota</taxon>
        <taxon>Negativicutes</taxon>
        <taxon>Selenomonadales</taxon>
        <taxon>Sporomusaceae</taxon>
        <taxon>Sporomusa</taxon>
        <taxon>environmental samples</taxon>
    </lineage>
</organism>
<dbReference type="GO" id="GO:0160148">
    <property type="term" value="F:tRNA pseudouridine(55) synthase activity"/>
    <property type="evidence" value="ECO:0007669"/>
    <property type="project" value="UniProtKB-EC"/>
</dbReference>
<evidence type="ECO:0000256" key="1">
    <source>
        <dbReference type="ARBA" id="ARBA00000385"/>
    </source>
</evidence>
<dbReference type="NCBIfam" id="TIGR00431">
    <property type="entry name" value="TruB"/>
    <property type="match status" value="1"/>
</dbReference>
<protein>
    <recommendedName>
        <fullName evidence="5">tRNA pseudouridine synthase B</fullName>
        <ecNumber evidence="5">5.4.99.25</ecNumber>
    </recommendedName>
    <alternativeName>
        <fullName evidence="5">tRNA pseudouridine(55) synthase</fullName>
        <shortName evidence="5">Psi55 synthase</shortName>
    </alternativeName>
    <alternativeName>
        <fullName evidence="5">tRNA pseudouridylate synthase</fullName>
    </alternativeName>
    <alternativeName>
        <fullName evidence="5">tRNA-uridine isomerase</fullName>
    </alternativeName>
</protein>
<dbReference type="Pfam" id="PF16198">
    <property type="entry name" value="TruB_C_2"/>
    <property type="match status" value="1"/>
</dbReference>
<comment type="catalytic activity">
    <reaction evidence="1 5">
        <text>uridine(55) in tRNA = pseudouridine(55) in tRNA</text>
        <dbReference type="Rhea" id="RHEA:42532"/>
        <dbReference type="Rhea" id="RHEA-COMP:10101"/>
        <dbReference type="Rhea" id="RHEA-COMP:10102"/>
        <dbReference type="ChEBI" id="CHEBI:65314"/>
        <dbReference type="ChEBI" id="CHEBI:65315"/>
        <dbReference type="EC" id="5.4.99.25"/>
    </reaction>
</comment>
<dbReference type="GO" id="GO:0003723">
    <property type="term" value="F:RNA binding"/>
    <property type="evidence" value="ECO:0007669"/>
    <property type="project" value="InterPro"/>
</dbReference>
<dbReference type="GO" id="GO:0031119">
    <property type="term" value="P:tRNA pseudouridine synthesis"/>
    <property type="evidence" value="ECO:0007669"/>
    <property type="project" value="UniProtKB-UniRule"/>
</dbReference>
<evidence type="ECO:0000256" key="2">
    <source>
        <dbReference type="ARBA" id="ARBA00005642"/>
    </source>
</evidence>
<evidence type="ECO:0000256" key="5">
    <source>
        <dbReference type="HAMAP-Rule" id="MF_01080"/>
    </source>
</evidence>
<dbReference type="InterPro" id="IPR014780">
    <property type="entry name" value="tRNA_psdUridine_synth_TruB"/>
</dbReference>
<evidence type="ECO:0000259" key="7">
    <source>
        <dbReference type="Pfam" id="PF09157"/>
    </source>
</evidence>
<dbReference type="GO" id="GO:1990481">
    <property type="term" value="P:mRNA pseudouridine synthesis"/>
    <property type="evidence" value="ECO:0007669"/>
    <property type="project" value="TreeGrafter"/>
</dbReference>
<sequence length="294" mass="32042">MMHSGVINVLKPPGMTSHDVVSFIRRLYGIKRVGHAGTLDPAAAGVLPIFLGNATRLVEYLSDADKHYRAELTFGFETDTGDDTGQIIASSPYTRPSSTQIRETLAAFIGVNEQIPPMYSAVKIGGKKLYELARAGQVVERKPRTIMLHAIALVAEHEAGLVFDVTCSKGTYIRTLCADIGRKLNCLAVMSFLVRTRVGNFCLEQSLTLEEIALLKEKAVQKPDSVLAHFPAVILSEQDSNAVKNGRSICCQANALDLVTIYDWQKNFIGIGRKISGAEGQSLLTPVKILSPDR</sequence>
<evidence type="ECO:0000259" key="8">
    <source>
        <dbReference type="Pfam" id="PF16198"/>
    </source>
</evidence>
<dbReference type="RefSeq" id="WP_288183831.1">
    <property type="nucleotide sequence ID" value="NZ_LT608335.1"/>
</dbReference>
<accession>A0A212LSE0</accession>
<dbReference type="Pfam" id="PF01509">
    <property type="entry name" value="TruB_N"/>
    <property type="match status" value="1"/>
</dbReference>
<reference evidence="9" key="1">
    <citation type="submission" date="2016-08" db="EMBL/GenBank/DDBJ databases">
        <authorList>
            <person name="Seilhamer J.J."/>
        </authorList>
    </citation>
    <scope>NUCLEOTIDE SEQUENCE</scope>
    <source>
        <strain evidence="9">86</strain>
    </source>
</reference>
<dbReference type="InterPro" id="IPR032819">
    <property type="entry name" value="TruB_C"/>
</dbReference>
<dbReference type="Gene3D" id="3.30.2350.10">
    <property type="entry name" value="Pseudouridine synthase"/>
    <property type="match status" value="1"/>
</dbReference>
<keyword evidence="3 5" id="KW-0819">tRNA processing</keyword>
<feature type="active site" description="Nucleophile" evidence="5">
    <location>
        <position position="40"/>
    </location>
</feature>
<name>A0A212LSE0_9FIRM</name>
<dbReference type="EMBL" id="FMJE01000003">
    <property type="protein sequence ID" value="SCM80411.1"/>
    <property type="molecule type" value="Genomic_DNA"/>
</dbReference>
<dbReference type="PANTHER" id="PTHR13767:SF2">
    <property type="entry name" value="PSEUDOURIDYLATE SYNTHASE TRUB1"/>
    <property type="match status" value="1"/>
</dbReference>
<dbReference type="InterPro" id="IPR020103">
    <property type="entry name" value="PsdUridine_synth_cat_dom_sf"/>
</dbReference>
<proteinExistence type="inferred from homology"/>
<dbReference type="InterPro" id="IPR002501">
    <property type="entry name" value="PsdUridine_synth_N"/>
</dbReference>
<dbReference type="EC" id="5.4.99.25" evidence="5"/>
<comment type="similarity">
    <text evidence="2 5">Belongs to the pseudouridine synthase TruB family. Type 1 subfamily.</text>
</comment>
<dbReference type="HAMAP" id="MF_01080">
    <property type="entry name" value="TruB_bact"/>
    <property type="match status" value="1"/>
</dbReference>
<evidence type="ECO:0000313" key="9">
    <source>
        <dbReference type="EMBL" id="SCM80411.1"/>
    </source>
</evidence>
<feature type="domain" description="tRNA pseudouridylate synthase B C-terminal" evidence="8">
    <location>
        <begin position="174"/>
        <end position="217"/>
    </location>
</feature>
<feature type="domain" description="tRNA pseudouridine synthase II TruB subfamily 1 C-terminal" evidence="7">
    <location>
        <begin position="231"/>
        <end position="273"/>
    </location>
</feature>
<dbReference type="PANTHER" id="PTHR13767">
    <property type="entry name" value="TRNA-PSEUDOURIDINE SYNTHASE"/>
    <property type="match status" value="1"/>
</dbReference>
<evidence type="ECO:0000256" key="3">
    <source>
        <dbReference type="ARBA" id="ARBA00022694"/>
    </source>
</evidence>
<dbReference type="SUPFAM" id="SSF55120">
    <property type="entry name" value="Pseudouridine synthase"/>
    <property type="match status" value="1"/>
</dbReference>
<dbReference type="AlphaFoldDB" id="A0A212LSE0"/>